<keyword evidence="2" id="KW-1133">Transmembrane helix</keyword>
<protein>
    <submittedName>
        <fullName evidence="3">Uncharacterized protein</fullName>
    </submittedName>
</protein>
<name>A0ABP9AD67_9SPHI</name>
<reference evidence="4" key="1">
    <citation type="journal article" date="2019" name="Int. J. Syst. Evol. Microbiol.">
        <title>The Global Catalogue of Microorganisms (GCM) 10K type strain sequencing project: providing services to taxonomists for standard genome sequencing and annotation.</title>
        <authorList>
            <consortium name="The Broad Institute Genomics Platform"/>
            <consortium name="The Broad Institute Genome Sequencing Center for Infectious Disease"/>
            <person name="Wu L."/>
            <person name="Ma J."/>
        </authorList>
    </citation>
    <scope>NUCLEOTIDE SEQUENCE [LARGE SCALE GENOMIC DNA]</scope>
    <source>
        <strain evidence="4">JCM 18200</strain>
    </source>
</reference>
<sequence>MEEDNRKNSTKTTVETDYAAHEENPGPPKVAIEEKNDKGASNVMNWVILMVVIVLLIVYFLFM</sequence>
<feature type="transmembrane region" description="Helical" evidence="2">
    <location>
        <begin position="43"/>
        <end position="62"/>
    </location>
</feature>
<evidence type="ECO:0000256" key="2">
    <source>
        <dbReference type="SAM" id="Phobius"/>
    </source>
</evidence>
<evidence type="ECO:0000313" key="4">
    <source>
        <dbReference type="Proteomes" id="UP001501411"/>
    </source>
</evidence>
<comment type="caution">
    <text evidence="3">The sequence shown here is derived from an EMBL/GenBank/DDBJ whole genome shotgun (WGS) entry which is preliminary data.</text>
</comment>
<keyword evidence="4" id="KW-1185">Reference proteome</keyword>
<keyword evidence="2" id="KW-0812">Transmembrane</keyword>
<organism evidence="3 4">
    <name type="scientific">Olivibacter ginsenosidimutans</name>
    <dbReference type="NCBI Taxonomy" id="1176537"/>
    <lineage>
        <taxon>Bacteria</taxon>
        <taxon>Pseudomonadati</taxon>
        <taxon>Bacteroidota</taxon>
        <taxon>Sphingobacteriia</taxon>
        <taxon>Sphingobacteriales</taxon>
        <taxon>Sphingobacteriaceae</taxon>
        <taxon>Olivibacter</taxon>
    </lineage>
</organism>
<gene>
    <name evidence="3" type="ORF">GCM10023231_01990</name>
</gene>
<dbReference type="Proteomes" id="UP001501411">
    <property type="component" value="Unassembled WGS sequence"/>
</dbReference>
<accession>A0ABP9AD67</accession>
<dbReference type="EMBL" id="BAABIQ010000002">
    <property type="protein sequence ID" value="GAA4778952.1"/>
    <property type="molecule type" value="Genomic_DNA"/>
</dbReference>
<feature type="region of interest" description="Disordered" evidence="1">
    <location>
        <begin position="1"/>
        <end position="33"/>
    </location>
</feature>
<evidence type="ECO:0000313" key="3">
    <source>
        <dbReference type="EMBL" id="GAA4778952.1"/>
    </source>
</evidence>
<evidence type="ECO:0000256" key="1">
    <source>
        <dbReference type="SAM" id="MobiDB-lite"/>
    </source>
</evidence>
<keyword evidence="2" id="KW-0472">Membrane</keyword>
<proteinExistence type="predicted"/>
<dbReference type="RefSeq" id="WP_345229815.1">
    <property type="nucleotide sequence ID" value="NZ_BAABIQ010000002.1"/>
</dbReference>